<keyword evidence="5 10" id="KW-0812">Transmembrane</keyword>
<evidence type="ECO:0000256" key="10">
    <source>
        <dbReference type="SAM" id="Phobius"/>
    </source>
</evidence>
<keyword evidence="4" id="KW-1003">Cell membrane</keyword>
<dbReference type="PROSITE" id="PS00218">
    <property type="entry name" value="AMINO_ACID_PERMEASE_1"/>
    <property type="match status" value="1"/>
</dbReference>
<evidence type="ECO:0000256" key="3">
    <source>
        <dbReference type="ARBA" id="ARBA00022448"/>
    </source>
</evidence>
<feature type="transmembrane region" description="Helical" evidence="10">
    <location>
        <begin position="69"/>
        <end position="91"/>
    </location>
</feature>
<evidence type="ECO:0000313" key="13">
    <source>
        <dbReference type="Proteomes" id="UP001596540"/>
    </source>
</evidence>
<organism evidence="12 13">
    <name type="scientific">Marinactinospora rubrisoli</name>
    <dbReference type="NCBI Taxonomy" id="2715399"/>
    <lineage>
        <taxon>Bacteria</taxon>
        <taxon>Bacillati</taxon>
        <taxon>Actinomycetota</taxon>
        <taxon>Actinomycetes</taxon>
        <taxon>Streptosporangiales</taxon>
        <taxon>Nocardiopsidaceae</taxon>
        <taxon>Marinactinospora</taxon>
    </lineage>
</organism>
<gene>
    <name evidence="12" type="ORF">ACFQRF_20700</name>
</gene>
<comment type="similarity">
    <text evidence="2">Belongs to the amino acid-polyamine-organocation (APC) superfamily. Amino acid transporter (AAT) (TC 2.A.3.1) family.</text>
</comment>
<dbReference type="EMBL" id="JBHTBH010000010">
    <property type="protein sequence ID" value="MFC7330155.1"/>
    <property type="molecule type" value="Genomic_DNA"/>
</dbReference>
<proteinExistence type="inferred from homology"/>
<evidence type="ECO:0000313" key="12">
    <source>
        <dbReference type="EMBL" id="MFC7330155.1"/>
    </source>
</evidence>
<evidence type="ECO:0000259" key="11">
    <source>
        <dbReference type="Pfam" id="PF00324"/>
    </source>
</evidence>
<reference evidence="13" key="1">
    <citation type="journal article" date="2019" name="Int. J. Syst. Evol. Microbiol.">
        <title>The Global Catalogue of Microorganisms (GCM) 10K type strain sequencing project: providing services to taxonomists for standard genome sequencing and annotation.</title>
        <authorList>
            <consortium name="The Broad Institute Genomics Platform"/>
            <consortium name="The Broad Institute Genome Sequencing Center for Infectious Disease"/>
            <person name="Wu L."/>
            <person name="Ma J."/>
        </authorList>
    </citation>
    <scope>NUCLEOTIDE SEQUENCE [LARGE SCALE GENOMIC DNA]</scope>
    <source>
        <strain evidence="13">CGMCC 4.7382</strain>
    </source>
</reference>
<dbReference type="PANTHER" id="PTHR43495">
    <property type="entry name" value="GABA PERMEASE"/>
    <property type="match status" value="1"/>
</dbReference>
<comment type="subcellular location">
    <subcellularLocation>
        <location evidence="1">Cell membrane</location>
        <topology evidence="1">Multi-pass membrane protein</topology>
    </subcellularLocation>
</comment>
<keyword evidence="13" id="KW-1185">Reference proteome</keyword>
<comment type="caution">
    <text evidence="12">The sequence shown here is derived from an EMBL/GenBank/DDBJ whole genome shotgun (WGS) entry which is preliminary data.</text>
</comment>
<feature type="transmembrane region" description="Helical" evidence="10">
    <location>
        <begin position="42"/>
        <end position="63"/>
    </location>
</feature>
<dbReference type="Pfam" id="PF00324">
    <property type="entry name" value="AA_permease"/>
    <property type="match status" value="1"/>
</dbReference>
<evidence type="ECO:0000256" key="1">
    <source>
        <dbReference type="ARBA" id="ARBA00004651"/>
    </source>
</evidence>
<evidence type="ECO:0000256" key="7">
    <source>
        <dbReference type="ARBA" id="ARBA00022989"/>
    </source>
</evidence>
<dbReference type="RefSeq" id="WP_379872792.1">
    <property type="nucleotide sequence ID" value="NZ_JBHTBH010000010.1"/>
</dbReference>
<feature type="transmembrane region" description="Helical" evidence="10">
    <location>
        <begin position="453"/>
        <end position="473"/>
    </location>
</feature>
<feature type="transmembrane region" description="Helical" evidence="10">
    <location>
        <begin position="356"/>
        <end position="379"/>
    </location>
</feature>
<feature type="domain" description="Amino acid permease/ SLC12A" evidence="11">
    <location>
        <begin position="40"/>
        <end position="470"/>
    </location>
</feature>
<dbReference type="PANTHER" id="PTHR43495:SF1">
    <property type="entry name" value="L-ASPARAGINE PERMEASE"/>
    <property type="match status" value="1"/>
</dbReference>
<protein>
    <submittedName>
        <fullName evidence="12">Amino acid permease</fullName>
    </submittedName>
</protein>
<accession>A0ABW2KLF0</accession>
<evidence type="ECO:0000256" key="8">
    <source>
        <dbReference type="ARBA" id="ARBA00023136"/>
    </source>
</evidence>
<feature type="transmembrane region" description="Helical" evidence="10">
    <location>
        <begin position="429"/>
        <end position="447"/>
    </location>
</feature>
<keyword evidence="8 10" id="KW-0472">Membrane</keyword>
<dbReference type="InterPro" id="IPR004840">
    <property type="entry name" value="Amino_acid_permease_CS"/>
</dbReference>
<evidence type="ECO:0000256" key="9">
    <source>
        <dbReference type="SAM" id="MobiDB-lite"/>
    </source>
</evidence>
<feature type="transmembrane region" description="Helical" evidence="10">
    <location>
        <begin position="265"/>
        <end position="284"/>
    </location>
</feature>
<feature type="transmembrane region" description="Helical" evidence="10">
    <location>
        <begin position="385"/>
        <end position="408"/>
    </location>
</feature>
<dbReference type="InterPro" id="IPR004841">
    <property type="entry name" value="AA-permease/SLC12A_dom"/>
</dbReference>
<feature type="transmembrane region" description="Helical" evidence="10">
    <location>
        <begin position="304"/>
        <end position="328"/>
    </location>
</feature>
<feature type="transmembrane region" description="Helical" evidence="10">
    <location>
        <begin position="183"/>
        <end position="203"/>
    </location>
</feature>
<evidence type="ECO:0000256" key="2">
    <source>
        <dbReference type="ARBA" id="ARBA00008583"/>
    </source>
</evidence>
<keyword evidence="3" id="KW-0813">Transport</keyword>
<dbReference type="Proteomes" id="UP001596540">
    <property type="component" value="Unassembled WGS sequence"/>
</dbReference>
<evidence type="ECO:0000256" key="4">
    <source>
        <dbReference type="ARBA" id="ARBA00022475"/>
    </source>
</evidence>
<name>A0ABW2KLF0_9ACTN</name>
<evidence type="ECO:0000256" key="5">
    <source>
        <dbReference type="ARBA" id="ARBA00022692"/>
    </source>
</evidence>
<feature type="transmembrane region" description="Helical" evidence="10">
    <location>
        <begin position="223"/>
        <end position="244"/>
    </location>
</feature>
<dbReference type="PIRSF" id="PIRSF006060">
    <property type="entry name" value="AA_transporter"/>
    <property type="match status" value="1"/>
</dbReference>
<keyword evidence="7 10" id="KW-1133">Transmembrane helix</keyword>
<evidence type="ECO:0000256" key="6">
    <source>
        <dbReference type="ARBA" id="ARBA00022970"/>
    </source>
</evidence>
<feature type="transmembrane region" description="Helical" evidence="10">
    <location>
        <begin position="112"/>
        <end position="138"/>
    </location>
</feature>
<sequence length="490" mass="51970">MSGGNTSSGELADGTGPESSQRARREGDGDYRKLLGTRQVRMIALGGAIGTGLFLGAGGRLATAGPALVLVYAVTGFFVFLILRALGELVLHRPSSGAFVSYAREFYGERTAFVAGWMYWMLWALTSVVDVTAAATYIHYWGFFTSVPQWVLALGALAVVLLVNLLSVRVFGELEFWFAMVKVLALSAFLLIGGVFLAMRFPVDGRPPGPALVAEHGGLLPHGLLSVVVVVAGVAFAYASVELVGIAAGETPNPEKVMPRAINGVVARIVVFYVGSVLLLALLLPHTAYTATESPFVTFFSRAGIPYAADIMNFVVLTAALSSLNAGLYSTGRILRSMAMCGEAPRFTARMTRSGVPVGGILLTASVTLVGVGLNFVVPRRAFEIGLHVSALGTLTVWAVIVLCQLRLYRLAREGRVARPAFRMPGSPYTSIATLLFVAGVLVVMAWDYPVGTYTVASIGVIVPALVVGWLCARRHVAGTGADVPERTRV</sequence>
<feature type="transmembrane region" description="Helical" evidence="10">
    <location>
        <begin position="150"/>
        <end position="171"/>
    </location>
</feature>
<feature type="region of interest" description="Disordered" evidence="9">
    <location>
        <begin position="1"/>
        <end position="28"/>
    </location>
</feature>
<dbReference type="Gene3D" id="1.20.1740.10">
    <property type="entry name" value="Amino acid/polyamine transporter I"/>
    <property type="match status" value="1"/>
</dbReference>
<keyword evidence="6" id="KW-0029">Amino-acid transport</keyword>